<gene>
    <name evidence="2" type="ORF">GS399_14145</name>
</gene>
<evidence type="ECO:0000313" key="2">
    <source>
        <dbReference type="EMBL" id="MXV52115.1"/>
    </source>
</evidence>
<evidence type="ECO:0000313" key="3">
    <source>
        <dbReference type="Proteomes" id="UP000466586"/>
    </source>
</evidence>
<evidence type="ECO:0000256" key="1">
    <source>
        <dbReference type="SAM" id="SignalP"/>
    </source>
</evidence>
<protein>
    <submittedName>
        <fullName evidence="2">Uncharacterized protein</fullName>
    </submittedName>
</protein>
<dbReference type="Proteomes" id="UP000466586">
    <property type="component" value="Unassembled WGS sequence"/>
</dbReference>
<name>A0A7K1YC17_9SPHI</name>
<proteinExistence type="predicted"/>
<feature type="chain" id="PRO_5029702418" evidence="1">
    <location>
        <begin position="23"/>
        <end position="125"/>
    </location>
</feature>
<reference evidence="2 3" key="1">
    <citation type="submission" date="2019-11" db="EMBL/GenBank/DDBJ databases">
        <title>Pedobacter sp. HMF7647 Genome sequencing and assembly.</title>
        <authorList>
            <person name="Kang H."/>
            <person name="Kim H."/>
            <person name="Joh K."/>
        </authorList>
    </citation>
    <scope>NUCLEOTIDE SEQUENCE [LARGE SCALE GENOMIC DNA]</scope>
    <source>
        <strain evidence="2 3">HMF7647</strain>
    </source>
</reference>
<organism evidence="2 3">
    <name type="scientific">Hufsiella arboris</name>
    <dbReference type="NCBI Taxonomy" id="2695275"/>
    <lineage>
        <taxon>Bacteria</taxon>
        <taxon>Pseudomonadati</taxon>
        <taxon>Bacteroidota</taxon>
        <taxon>Sphingobacteriia</taxon>
        <taxon>Sphingobacteriales</taxon>
        <taxon>Sphingobacteriaceae</taxon>
        <taxon>Hufsiella</taxon>
    </lineage>
</organism>
<feature type="signal peptide" evidence="1">
    <location>
        <begin position="1"/>
        <end position="22"/>
    </location>
</feature>
<sequence>MKKVNLILVAVIGLLMSIAAKAQTKPDYYVGKWNVTVFGTPQGDAKINFLFERKDGKMTGTLQDSTGKETAKITQIEEKDKTITAYFTAQGYDVNITLDPVDDDHVSGSLMGMFDAKGIRVKENK</sequence>
<keyword evidence="3" id="KW-1185">Reference proteome</keyword>
<keyword evidence="1" id="KW-0732">Signal</keyword>
<dbReference type="EMBL" id="WVHT01000006">
    <property type="protein sequence ID" value="MXV52115.1"/>
    <property type="molecule type" value="Genomic_DNA"/>
</dbReference>
<accession>A0A7K1YC17</accession>
<dbReference type="RefSeq" id="WP_160845291.1">
    <property type="nucleotide sequence ID" value="NZ_WVHT01000006.1"/>
</dbReference>
<dbReference type="AlphaFoldDB" id="A0A7K1YC17"/>
<comment type="caution">
    <text evidence="2">The sequence shown here is derived from an EMBL/GenBank/DDBJ whole genome shotgun (WGS) entry which is preliminary data.</text>
</comment>